<evidence type="ECO:0000313" key="16">
    <source>
        <dbReference type="EMBL" id="KFG37480.1"/>
    </source>
</evidence>
<dbReference type="Gene3D" id="1.10.1670.10">
    <property type="entry name" value="Helix-hairpin-Helix base-excision DNA repair enzymes (C-terminal)"/>
    <property type="match status" value="1"/>
</dbReference>
<dbReference type="InterPro" id="IPR023170">
    <property type="entry name" value="HhH_base_excis_C"/>
</dbReference>
<organism evidence="16 17">
    <name type="scientific">Toxoplasma gondii GAB2-2007-GAL-DOM2</name>
    <dbReference type="NCBI Taxonomy" id="1130820"/>
    <lineage>
        <taxon>Eukaryota</taxon>
        <taxon>Sar</taxon>
        <taxon>Alveolata</taxon>
        <taxon>Apicomplexa</taxon>
        <taxon>Conoidasida</taxon>
        <taxon>Coccidia</taxon>
        <taxon>Eucoccidiorida</taxon>
        <taxon>Eimeriorina</taxon>
        <taxon>Sarcocystidae</taxon>
        <taxon>Toxoplasma</taxon>
    </lineage>
</organism>
<feature type="compositionally biased region" description="Polar residues" evidence="14">
    <location>
        <begin position="1"/>
        <end position="10"/>
    </location>
</feature>
<evidence type="ECO:0000256" key="6">
    <source>
        <dbReference type="ARBA" id="ARBA00022485"/>
    </source>
</evidence>
<dbReference type="PANTHER" id="PTHR42944:SF1">
    <property type="entry name" value="ADENINE DNA GLYCOSYLASE"/>
    <property type="match status" value="1"/>
</dbReference>
<dbReference type="EC" id="3.2.2.31" evidence="4"/>
<evidence type="ECO:0000256" key="7">
    <source>
        <dbReference type="ARBA" id="ARBA00022723"/>
    </source>
</evidence>
<dbReference type="PROSITE" id="PS01155">
    <property type="entry name" value="ENDONUCLEASE_III_2"/>
    <property type="match status" value="1"/>
</dbReference>
<dbReference type="Gene3D" id="1.10.340.30">
    <property type="entry name" value="Hypothetical protein, domain 2"/>
    <property type="match status" value="1"/>
</dbReference>
<dbReference type="GO" id="GO:0035485">
    <property type="term" value="F:adenine/guanine mispair binding"/>
    <property type="evidence" value="ECO:0007669"/>
    <property type="project" value="TreeGrafter"/>
</dbReference>
<evidence type="ECO:0000256" key="13">
    <source>
        <dbReference type="ARBA" id="ARBA00023295"/>
    </source>
</evidence>
<feature type="region of interest" description="Disordered" evidence="14">
    <location>
        <begin position="513"/>
        <end position="549"/>
    </location>
</feature>
<reference evidence="16 17" key="1">
    <citation type="submission" date="2014-02" db="EMBL/GenBank/DDBJ databases">
        <authorList>
            <person name="Sibley D."/>
            <person name="Venepally P."/>
            <person name="Karamycheva S."/>
            <person name="Hadjithomas M."/>
            <person name="Khan A."/>
            <person name="Brunk B."/>
            <person name="Roos D."/>
            <person name="Caler E."/>
            <person name="Lorenzi H."/>
        </authorList>
    </citation>
    <scope>NUCLEOTIDE SEQUENCE [LARGE SCALE GENOMIC DNA]</scope>
    <source>
        <strain evidence="16 17">GAB2-2007-GAL-DOM2</strain>
    </source>
</reference>
<feature type="compositionally biased region" description="Low complexity" evidence="14">
    <location>
        <begin position="37"/>
        <end position="47"/>
    </location>
</feature>
<dbReference type="OrthoDB" id="10248838at2759"/>
<dbReference type="InterPro" id="IPR011257">
    <property type="entry name" value="DNA_glycosylase"/>
</dbReference>
<sequence>MGRTCPSETSEGGRGVSPPPETYCLSPDSPTSVGTDLSASASLSSSAGAEPPSCSDMEDLELLRLACEDCGACMAYHHRRVLPDVSALTDFRLSLLSWFDAHRRRLPWRGDSPPFTSWNETRAATAGRQPSKKKGEGGTSTPSILRFFAKQPKTCMKRNSPQGSSGFLSCSSSSSSSSCSPCSSSSSPCSSASSSSCSRSAGANCREADLHACAPSPPSEPRRVQSVSVAACGEAEKIAKLNRGEAQEKVDRAGSKEATRRVSPYGVWVSEVMLQQTQVCTVIDYWQRWMSRWPTVGDLVKATEEEVSQMWSGLGYYRRARQLLKGAQTVVQEFDGELPGDVEKLLSIPGIGPYTGGAISAIAFGNRAAAVDGNVLRVLARLLGLAAPADSRALAMFCSRWMPPFLDPRRPGASTEALIELGATICTPRAPSCLSCPVRQFCLVNREAKSGASACEARREIHSADCKLCIPFAEAQAAVRERQQAAYPVAKATKSRPEESYVVLCVTRVPGEREDADAHSTGRRGHASNSTKSHTACGEDRHTSGQVREREFEQWEILLRRRPSAGLLAGQLEVPSCLRSRTQGAKTPEEKKAATLKKRKRPVHEGDADEEDTCSASSDVVDITEDLTGNRPNTHEARSQQTTEAATQTKEETETQAETEKEKETRNETDRRLGISLVPEGRGRGESSELVRRGERENATTTLKKQQRESAGETRFKSSDNTQKALRELVQELQTAAVIAGNPVFVGEVTHTFSHVQHELKLFWIESNDAETLSNIRATPDECKQEKQVKRSGSDFRRQLEWIPLKQAFDLCHSTYTTKVLQALTDFLRLRGDSSKRKLVKSNIKREAKLQPSLPSRFLG</sequence>
<keyword evidence="6" id="KW-0004">4Fe-4S</keyword>
<keyword evidence="9" id="KW-0378">Hydrolase</keyword>
<feature type="region of interest" description="Disordered" evidence="14">
    <location>
        <begin position="579"/>
        <end position="721"/>
    </location>
</feature>
<evidence type="ECO:0000256" key="14">
    <source>
        <dbReference type="SAM" id="MobiDB-lite"/>
    </source>
</evidence>
<dbReference type="InterPro" id="IPR004036">
    <property type="entry name" value="Endonuclease-III-like_CS2"/>
</dbReference>
<keyword evidence="11" id="KW-0411">Iron-sulfur</keyword>
<dbReference type="Proteomes" id="UP000028837">
    <property type="component" value="Unassembled WGS sequence"/>
</dbReference>
<keyword evidence="10" id="KW-0408">Iron</keyword>
<evidence type="ECO:0000259" key="15">
    <source>
        <dbReference type="SMART" id="SM00478"/>
    </source>
</evidence>
<feature type="domain" description="HhH-GPD" evidence="15">
    <location>
        <begin position="273"/>
        <end position="424"/>
    </location>
</feature>
<dbReference type="SUPFAM" id="SSF48150">
    <property type="entry name" value="DNA-glycosylase"/>
    <property type="match status" value="1"/>
</dbReference>
<feature type="compositionally biased region" description="Basic and acidic residues" evidence="14">
    <location>
        <begin position="681"/>
        <end position="698"/>
    </location>
</feature>
<evidence type="ECO:0000256" key="11">
    <source>
        <dbReference type="ARBA" id="ARBA00023014"/>
    </source>
</evidence>
<dbReference type="GO" id="GO:0032357">
    <property type="term" value="F:oxidized purine DNA binding"/>
    <property type="evidence" value="ECO:0007669"/>
    <property type="project" value="TreeGrafter"/>
</dbReference>
<dbReference type="EMBL" id="AHZU02001009">
    <property type="protein sequence ID" value="KFG37480.1"/>
    <property type="molecule type" value="Genomic_DNA"/>
</dbReference>
<keyword evidence="7" id="KW-0479">Metal-binding</keyword>
<evidence type="ECO:0000313" key="17">
    <source>
        <dbReference type="Proteomes" id="UP000028837"/>
    </source>
</evidence>
<evidence type="ECO:0000256" key="5">
    <source>
        <dbReference type="ARBA" id="ARBA00022023"/>
    </source>
</evidence>
<comment type="catalytic activity">
    <reaction evidence="1">
        <text>Hydrolyzes free adenine bases from 7,8-dihydro-8-oxoguanine:adenine mismatched double-stranded DNA, leaving an apurinic site.</text>
        <dbReference type="EC" id="3.2.2.31"/>
    </reaction>
</comment>
<dbReference type="GO" id="GO:0006298">
    <property type="term" value="P:mismatch repair"/>
    <property type="evidence" value="ECO:0007669"/>
    <property type="project" value="TreeGrafter"/>
</dbReference>
<feature type="compositionally biased region" description="Basic and acidic residues" evidence="14">
    <location>
        <begin position="649"/>
        <end position="673"/>
    </location>
</feature>
<evidence type="ECO:0000256" key="3">
    <source>
        <dbReference type="ARBA" id="ARBA00008343"/>
    </source>
</evidence>
<feature type="region of interest" description="Disordered" evidence="14">
    <location>
        <begin position="1"/>
        <end position="54"/>
    </location>
</feature>
<keyword evidence="8" id="KW-0227">DNA damage</keyword>
<protein>
    <recommendedName>
        <fullName evidence="5">Adenine DNA glycosylase</fullName>
        <ecNumber evidence="4">3.2.2.31</ecNumber>
    </recommendedName>
</protein>
<dbReference type="GO" id="GO:0034039">
    <property type="term" value="F:8-oxo-7,8-dihydroguanine DNA N-glycosylase activity"/>
    <property type="evidence" value="ECO:0007669"/>
    <property type="project" value="TreeGrafter"/>
</dbReference>
<dbReference type="FunFam" id="1.10.340.30:FF:000002">
    <property type="entry name" value="Adenine DNA glycosylase"/>
    <property type="match status" value="1"/>
</dbReference>
<comment type="cofactor">
    <cofactor evidence="2">
        <name>[4Fe-4S] cluster</name>
        <dbReference type="ChEBI" id="CHEBI:49883"/>
    </cofactor>
</comment>
<evidence type="ECO:0000256" key="1">
    <source>
        <dbReference type="ARBA" id="ARBA00000843"/>
    </source>
</evidence>
<evidence type="ECO:0000256" key="8">
    <source>
        <dbReference type="ARBA" id="ARBA00022763"/>
    </source>
</evidence>
<dbReference type="GO" id="GO:0006284">
    <property type="term" value="P:base-excision repair"/>
    <property type="evidence" value="ECO:0007669"/>
    <property type="project" value="InterPro"/>
</dbReference>
<comment type="caution">
    <text evidence="16">The sequence shown here is derived from an EMBL/GenBank/DDBJ whole genome shotgun (WGS) entry which is preliminary data.</text>
</comment>
<evidence type="ECO:0000256" key="10">
    <source>
        <dbReference type="ARBA" id="ARBA00023004"/>
    </source>
</evidence>
<dbReference type="PANTHER" id="PTHR42944">
    <property type="entry name" value="ADENINE DNA GLYCOSYLASE"/>
    <property type="match status" value="1"/>
</dbReference>
<dbReference type="GO" id="GO:0016829">
    <property type="term" value="F:lyase activity"/>
    <property type="evidence" value="ECO:0007669"/>
    <property type="project" value="UniProtKB-KW"/>
</dbReference>
<dbReference type="GO" id="GO:0051539">
    <property type="term" value="F:4 iron, 4 sulfur cluster binding"/>
    <property type="evidence" value="ECO:0007669"/>
    <property type="project" value="UniProtKB-KW"/>
</dbReference>
<dbReference type="VEuPathDB" id="ToxoDB:TGDOM2_313470"/>
<evidence type="ECO:0000256" key="9">
    <source>
        <dbReference type="ARBA" id="ARBA00022801"/>
    </source>
</evidence>
<name>A0A086JZB2_TOXGO</name>
<dbReference type="CDD" id="cd00056">
    <property type="entry name" value="ENDO3c"/>
    <property type="match status" value="1"/>
</dbReference>
<dbReference type="GO" id="GO:0005634">
    <property type="term" value="C:nucleus"/>
    <property type="evidence" value="ECO:0007669"/>
    <property type="project" value="TreeGrafter"/>
</dbReference>
<keyword evidence="13" id="KW-0326">Glycosidase</keyword>
<keyword evidence="12" id="KW-0234">DNA repair</keyword>
<dbReference type="Gene3D" id="3.90.79.10">
    <property type="entry name" value="Nucleoside Triphosphate Pyrophosphohydrolase"/>
    <property type="match status" value="1"/>
</dbReference>
<evidence type="ECO:0000256" key="12">
    <source>
        <dbReference type="ARBA" id="ARBA00023204"/>
    </source>
</evidence>
<dbReference type="GO" id="GO:0000701">
    <property type="term" value="F:purine-specific mismatch base pair DNA N-glycosylase activity"/>
    <property type="evidence" value="ECO:0007669"/>
    <property type="project" value="UniProtKB-EC"/>
</dbReference>
<comment type="similarity">
    <text evidence="3">Belongs to the Nth/MutY family.</text>
</comment>
<feature type="compositionally biased region" description="Basic and acidic residues" evidence="14">
    <location>
        <begin position="537"/>
        <end position="549"/>
    </location>
</feature>
<dbReference type="Pfam" id="PF00730">
    <property type="entry name" value="HhH-GPD"/>
    <property type="match status" value="1"/>
</dbReference>
<feature type="compositionally biased region" description="Basic and acidic residues" evidence="14">
    <location>
        <begin position="706"/>
        <end position="718"/>
    </location>
</feature>
<dbReference type="SMART" id="SM00478">
    <property type="entry name" value="ENDO3c"/>
    <property type="match status" value="1"/>
</dbReference>
<dbReference type="GO" id="GO:0046872">
    <property type="term" value="F:metal ion binding"/>
    <property type="evidence" value="ECO:0007669"/>
    <property type="project" value="UniProtKB-KW"/>
</dbReference>
<accession>A0A086JZB2</accession>
<keyword evidence="16" id="KW-0456">Lyase</keyword>
<gene>
    <name evidence="16" type="ORF">TGDOM2_313470</name>
</gene>
<dbReference type="InterPro" id="IPR044298">
    <property type="entry name" value="MIG/MutY"/>
</dbReference>
<evidence type="ECO:0000256" key="2">
    <source>
        <dbReference type="ARBA" id="ARBA00001966"/>
    </source>
</evidence>
<dbReference type="AlphaFoldDB" id="A0A086JZB2"/>
<evidence type="ECO:0000256" key="4">
    <source>
        <dbReference type="ARBA" id="ARBA00012045"/>
    </source>
</evidence>
<proteinExistence type="inferred from homology"/>
<dbReference type="InterPro" id="IPR003265">
    <property type="entry name" value="HhH-GPD_domain"/>
</dbReference>
<feature type="region of interest" description="Disordered" evidence="14">
    <location>
        <begin position="110"/>
        <end position="143"/>
    </location>
</feature>